<feature type="compositionally biased region" description="Basic and acidic residues" evidence="1">
    <location>
        <begin position="270"/>
        <end position="283"/>
    </location>
</feature>
<dbReference type="EnsemblMetazoa" id="CapteT212578">
    <property type="protein sequence ID" value="CapteP212578"/>
    <property type="gene ID" value="CapteG212578"/>
</dbReference>
<dbReference type="OMA" id="QERHLEM"/>
<dbReference type="OrthoDB" id="6122799at2759"/>
<dbReference type="Proteomes" id="UP000014760">
    <property type="component" value="Unassembled WGS sequence"/>
</dbReference>
<dbReference type="AlphaFoldDB" id="R7UTW0"/>
<protein>
    <submittedName>
        <fullName evidence="2 3">Uncharacterized protein</fullName>
    </submittedName>
</protein>
<name>R7UTW0_CAPTE</name>
<feature type="region of interest" description="Disordered" evidence="1">
    <location>
        <begin position="264"/>
        <end position="283"/>
    </location>
</feature>
<feature type="compositionally biased region" description="Acidic residues" evidence="1">
    <location>
        <begin position="331"/>
        <end position="340"/>
    </location>
</feature>
<accession>R7UTW0</accession>
<dbReference type="EMBL" id="AMQN01006365">
    <property type="status" value="NOT_ANNOTATED_CDS"/>
    <property type="molecule type" value="Genomic_DNA"/>
</dbReference>
<evidence type="ECO:0000313" key="3">
    <source>
        <dbReference type="EnsemblMetazoa" id="CapteP212578"/>
    </source>
</evidence>
<reference evidence="2 4" key="2">
    <citation type="journal article" date="2013" name="Nature">
        <title>Insights into bilaterian evolution from three spiralian genomes.</title>
        <authorList>
            <person name="Simakov O."/>
            <person name="Marletaz F."/>
            <person name="Cho S.J."/>
            <person name="Edsinger-Gonzales E."/>
            <person name="Havlak P."/>
            <person name="Hellsten U."/>
            <person name="Kuo D.H."/>
            <person name="Larsson T."/>
            <person name="Lv J."/>
            <person name="Arendt D."/>
            <person name="Savage R."/>
            <person name="Osoegawa K."/>
            <person name="de Jong P."/>
            <person name="Grimwood J."/>
            <person name="Chapman J.A."/>
            <person name="Shapiro H."/>
            <person name="Aerts A."/>
            <person name="Otillar R.P."/>
            <person name="Terry A.Y."/>
            <person name="Boore J.L."/>
            <person name="Grigoriev I.V."/>
            <person name="Lindberg D.R."/>
            <person name="Seaver E.C."/>
            <person name="Weisblat D.A."/>
            <person name="Putnam N.H."/>
            <person name="Rokhsar D.S."/>
        </authorList>
    </citation>
    <scope>NUCLEOTIDE SEQUENCE</scope>
    <source>
        <strain evidence="2 4">I ESC-2004</strain>
    </source>
</reference>
<evidence type="ECO:0000256" key="1">
    <source>
        <dbReference type="SAM" id="MobiDB-lite"/>
    </source>
</evidence>
<feature type="region of interest" description="Disordered" evidence="1">
    <location>
        <begin position="320"/>
        <end position="345"/>
    </location>
</feature>
<evidence type="ECO:0000313" key="4">
    <source>
        <dbReference type="Proteomes" id="UP000014760"/>
    </source>
</evidence>
<proteinExistence type="predicted"/>
<organism evidence="2">
    <name type="scientific">Capitella teleta</name>
    <name type="common">Polychaete worm</name>
    <dbReference type="NCBI Taxonomy" id="283909"/>
    <lineage>
        <taxon>Eukaryota</taxon>
        <taxon>Metazoa</taxon>
        <taxon>Spiralia</taxon>
        <taxon>Lophotrochozoa</taxon>
        <taxon>Annelida</taxon>
        <taxon>Polychaeta</taxon>
        <taxon>Sedentaria</taxon>
        <taxon>Scolecida</taxon>
        <taxon>Capitellidae</taxon>
        <taxon>Capitella</taxon>
    </lineage>
</organism>
<reference evidence="3" key="3">
    <citation type="submission" date="2015-06" db="UniProtKB">
        <authorList>
            <consortium name="EnsemblMetazoa"/>
        </authorList>
    </citation>
    <scope>IDENTIFICATION</scope>
</reference>
<reference evidence="4" key="1">
    <citation type="submission" date="2012-12" db="EMBL/GenBank/DDBJ databases">
        <authorList>
            <person name="Hellsten U."/>
            <person name="Grimwood J."/>
            <person name="Chapman J.A."/>
            <person name="Shapiro H."/>
            <person name="Aerts A."/>
            <person name="Otillar R.P."/>
            <person name="Terry A.Y."/>
            <person name="Boore J.L."/>
            <person name="Simakov O."/>
            <person name="Marletaz F."/>
            <person name="Cho S.-J."/>
            <person name="Edsinger-Gonzales E."/>
            <person name="Havlak P."/>
            <person name="Kuo D.-H."/>
            <person name="Larsson T."/>
            <person name="Lv J."/>
            <person name="Arendt D."/>
            <person name="Savage R."/>
            <person name="Osoegawa K."/>
            <person name="de Jong P."/>
            <person name="Lindberg D.R."/>
            <person name="Seaver E.C."/>
            <person name="Weisblat D.A."/>
            <person name="Putnam N.H."/>
            <person name="Grigoriev I.V."/>
            <person name="Rokhsar D.S."/>
        </authorList>
    </citation>
    <scope>NUCLEOTIDE SEQUENCE</scope>
    <source>
        <strain evidence="4">I ESC-2004</strain>
    </source>
</reference>
<dbReference type="HOGENOM" id="CLU_772192_0_0_1"/>
<sequence>MTETKTSEATRKSLLGEKDSKRTLRAADYLAVRHALPKTYLHDAILHQNISQDRHFGMNMTRIQRRQHKFVNNHDLARRTFLDQQSKKHRKWKRDDATRASNMNFPTLRLNDGEDDVSTSNAEVIYRSPRYLESDDNQENGQMLPYMSLRREATQLVKKSDVIYMTKLPSVVKIDDLKLRRYNTYCGTELIDHGARDSRHGAMLQALSSRKATPDDRPSLMPALVRDETNLMHSKLTEHKENSVAIKNRINFPSLTKRMVDMNLSNESESEIRPRSSTKKDVTSNDLQELLKTYGKLPSNLTREARKAETPGRCEVALKEGTKSRKSAIAEEMESGEDGEREFKSPSLQLVFTVKSNMK</sequence>
<gene>
    <name evidence="2" type="ORF">CAPTEDRAFT_212578</name>
</gene>
<evidence type="ECO:0000313" key="2">
    <source>
        <dbReference type="EMBL" id="ELU09563.1"/>
    </source>
</evidence>
<keyword evidence="4" id="KW-1185">Reference proteome</keyword>
<dbReference type="EMBL" id="KB298168">
    <property type="protein sequence ID" value="ELU09563.1"/>
    <property type="molecule type" value="Genomic_DNA"/>
</dbReference>